<evidence type="ECO:0000313" key="2">
    <source>
        <dbReference type="Proteomes" id="UP000319715"/>
    </source>
</evidence>
<organism evidence="1 2">
    <name type="scientific">Pantoea dispersa</name>
    <dbReference type="NCBI Taxonomy" id="59814"/>
    <lineage>
        <taxon>Bacteria</taxon>
        <taxon>Pseudomonadati</taxon>
        <taxon>Pseudomonadota</taxon>
        <taxon>Gammaproteobacteria</taxon>
        <taxon>Enterobacterales</taxon>
        <taxon>Erwiniaceae</taxon>
        <taxon>Pantoea</taxon>
    </lineage>
</organism>
<name>A0ABY2ZZY3_9GAMM</name>
<gene>
    <name evidence="1" type="ORF">FK492_06510</name>
</gene>
<reference evidence="1 2" key="1">
    <citation type="submission" date="2019-06" db="EMBL/GenBank/DDBJ databases">
        <title>Pantoea dispersa Assembly.</title>
        <authorList>
            <person name="Wang J."/>
        </authorList>
    </citation>
    <scope>NUCLEOTIDE SEQUENCE [LARGE SCALE GENOMIC DNA]</scope>
    <source>
        <strain evidence="2">bio</strain>
    </source>
</reference>
<evidence type="ECO:0000313" key="1">
    <source>
        <dbReference type="EMBL" id="TQC75568.1"/>
    </source>
</evidence>
<protein>
    <submittedName>
        <fullName evidence="1">Uncharacterized protein</fullName>
    </submittedName>
</protein>
<comment type="caution">
    <text evidence="1">The sequence shown here is derived from an EMBL/GenBank/DDBJ whole genome shotgun (WGS) entry which is preliminary data.</text>
</comment>
<dbReference type="Proteomes" id="UP000319715">
    <property type="component" value="Unassembled WGS sequence"/>
</dbReference>
<proteinExistence type="predicted"/>
<accession>A0ABY2ZZY3</accession>
<sequence length="85" mass="9549">MSNVIPLRPDPLRNLYELIDSIHDTQPTPEQKRITDEALALVQKMIESRDAPDILSTPKRMLDAKWNKHFGIGEEGDGDPTLPAS</sequence>
<dbReference type="RefSeq" id="WP_141495731.1">
    <property type="nucleotide sequence ID" value="NZ_VICF01000002.1"/>
</dbReference>
<keyword evidence="2" id="KW-1185">Reference proteome</keyword>
<dbReference type="EMBL" id="VICF01000002">
    <property type="protein sequence ID" value="TQC75568.1"/>
    <property type="molecule type" value="Genomic_DNA"/>
</dbReference>